<dbReference type="Proteomes" id="UP000702425">
    <property type="component" value="Unassembled WGS sequence"/>
</dbReference>
<keyword evidence="3" id="KW-1185">Reference proteome</keyword>
<name>A0ABX2D685_9CYAN</name>
<dbReference type="Gene3D" id="3.10.450.50">
    <property type="match status" value="1"/>
</dbReference>
<dbReference type="InterPro" id="IPR037401">
    <property type="entry name" value="SnoaL-like"/>
</dbReference>
<dbReference type="RefSeq" id="WP_172191432.1">
    <property type="nucleotide sequence ID" value="NZ_CAWPPK010000033.1"/>
</dbReference>
<sequence>MTATTPPILTSSITIAGITNPTVLRYFETLNAGDFEATANLFADDGVMHAPFEEPIIGSISIATYLQTEARGMQLEPQKGVSQILEDGNVEVQVSGRVQTSAFGVNVGWLFLLNSDREILSVTVKLLASPQELLNLRSHKKLDV</sequence>
<accession>A0ABX2D685</accession>
<feature type="domain" description="SnoaL-like" evidence="1">
    <location>
        <begin position="23"/>
        <end position="72"/>
    </location>
</feature>
<evidence type="ECO:0000259" key="1">
    <source>
        <dbReference type="Pfam" id="PF12680"/>
    </source>
</evidence>
<evidence type="ECO:0000313" key="2">
    <source>
        <dbReference type="EMBL" id="NQE37410.1"/>
    </source>
</evidence>
<dbReference type="EMBL" id="SRRZ01000128">
    <property type="protein sequence ID" value="NQE37410.1"/>
    <property type="molecule type" value="Genomic_DNA"/>
</dbReference>
<protein>
    <submittedName>
        <fullName evidence="2">Orange carotenoid-binding protein</fullName>
    </submittedName>
</protein>
<reference evidence="2 3" key="1">
    <citation type="journal article" date="2020" name="Sci. Rep.">
        <title>A novel cyanobacterial geosmin producer, revising GeoA distribution and dispersion patterns in Bacteria.</title>
        <authorList>
            <person name="Churro C."/>
            <person name="Semedo-Aguiar A.P."/>
            <person name="Silva A.D."/>
            <person name="Pereira-Leal J.B."/>
            <person name="Leite R.B."/>
        </authorList>
    </citation>
    <scope>NUCLEOTIDE SEQUENCE [LARGE SCALE GENOMIC DNA]</scope>
    <source>
        <strain evidence="2 3">IPMA8</strain>
    </source>
</reference>
<gene>
    <name evidence="2" type="ORF">E5S67_05181</name>
</gene>
<dbReference type="Pfam" id="PF12680">
    <property type="entry name" value="SnoaL_2"/>
    <property type="match status" value="1"/>
</dbReference>
<proteinExistence type="predicted"/>
<comment type="caution">
    <text evidence="2">The sequence shown here is derived from an EMBL/GenBank/DDBJ whole genome shotgun (WGS) entry which is preliminary data.</text>
</comment>
<dbReference type="InterPro" id="IPR032710">
    <property type="entry name" value="NTF2-like_dom_sf"/>
</dbReference>
<dbReference type="SUPFAM" id="SSF54427">
    <property type="entry name" value="NTF2-like"/>
    <property type="match status" value="1"/>
</dbReference>
<organism evidence="2 3">
    <name type="scientific">Microcoleus asticus IPMA8</name>
    <dbReference type="NCBI Taxonomy" id="2563858"/>
    <lineage>
        <taxon>Bacteria</taxon>
        <taxon>Bacillati</taxon>
        <taxon>Cyanobacteriota</taxon>
        <taxon>Cyanophyceae</taxon>
        <taxon>Oscillatoriophycideae</taxon>
        <taxon>Oscillatoriales</taxon>
        <taxon>Microcoleaceae</taxon>
        <taxon>Microcoleus</taxon>
        <taxon>Microcoleus asticus</taxon>
    </lineage>
</organism>
<evidence type="ECO:0000313" key="3">
    <source>
        <dbReference type="Proteomes" id="UP000702425"/>
    </source>
</evidence>